<dbReference type="GO" id="GO:0007017">
    <property type="term" value="P:microtubule-based process"/>
    <property type="evidence" value="ECO:0007669"/>
    <property type="project" value="InterPro"/>
</dbReference>
<organism evidence="1 2">
    <name type="scientific">Paramecium pentaurelia</name>
    <dbReference type="NCBI Taxonomy" id="43138"/>
    <lineage>
        <taxon>Eukaryota</taxon>
        <taxon>Sar</taxon>
        <taxon>Alveolata</taxon>
        <taxon>Ciliophora</taxon>
        <taxon>Intramacronucleata</taxon>
        <taxon>Oligohymenophorea</taxon>
        <taxon>Peniculida</taxon>
        <taxon>Parameciidae</taxon>
        <taxon>Paramecium</taxon>
    </lineage>
</organism>
<dbReference type="GO" id="GO:0030286">
    <property type="term" value="C:dynein complex"/>
    <property type="evidence" value="ECO:0007669"/>
    <property type="project" value="InterPro"/>
</dbReference>
<dbReference type="EMBL" id="CAJJDO010000067">
    <property type="protein sequence ID" value="CAD8177197.1"/>
    <property type="molecule type" value="Genomic_DNA"/>
</dbReference>
<dbReference type="Pfam" id="PF01221">
    <property type="entry name" value="Dynein_light"/>
    <property type="match status" value="1"/>
</dbReference>
<evidence type="ECO:0000313" key="1">
    <source>
        <dbReference type="EMBL" id="CAD8177197.1"/>
    </source>
</evidence>
<proteinExistence type="predicted"/>
<name>A0A8S1VJP9_9CILI</name>
<protein>
    <recommendedName>
        <fullName evidence="3">Dynein light chain</fullName>
    </recommendedName>
</protein>
<dbReference type="AlphaFoldDB" id="A0A8S1VJP9"/>
<evidence type="ECO:0000313" key="2">
    <source>
        <dbReference type="Proteomes" id="UP000689195"/>
    </source>
</evidence>
<dbReference type="CDD" id="cd21450">
    <property type="entry name" value="DLC-like_DYNLL1-like"/>
    <property type="match status" value="1"/>
</dbReference>
<reference evidence="1" key="1">
    <citation type="submission" date="2021-01" db="EMBL/GenBank/DDBJ databases">
        <authorList>
            <consortium name="Genoscope - CEA"/>
            <person name="William W."/>
        </authorList>
    </citation>
    <scope>NUCLEOTIDE SEQUENCE</scope>
</reference>
<comment type="caution">
    <text evidence="1">The sequence shown here is derived from an EMBL/GenBank/DDBJ whole genome shotgun (WGS) entry which is preliminary data.</text>
</comment>
<keyword evidence="2" id="KW-1185">Reference proteome</keyword>
<accession>A0A8S1VJP9</accession>
<evidence type="ECO:0008006" key="3">
    <source>
        <dbReference type="Google" id="ProtNLM"/>
    </source>
</evidence>
<dbReference type="InterPro" id="IPR001372">
    <property type="entry name" value="Dynein_light_chain_typ-1/2"/>
</dbReference>
<dbReference type="Proteomes" id="UP000689195">
    <property type="component" value="Unassembled WGS sequence"/>
</dbReference>
<gene>
    <name evidence="1" type="ORF">PPENT_87.1.T0670071</name>
</gene>
<dbReference type="SMART" id="SM01375">
    <property type="entry name" value="Dynein_light"/>
    <property type="match status" value="1"/>
</dbReference>
<sequence>MFQIIKVDQGIDAKLEFEISNIVKAAYERFNNQYDRSKYISDYLDERYGGCWRVTIGKSFTSCGTYYLSQLLRFSYQNDQIEIVRTQGDSEFEIIQRDQGMNQAVFDSILGIEFKMLNKHRKTYLVRLNIFQNVWNLNILANGL</sequence>